<organism evidence="1 2">
    <name type="scientific">Dendrobium nobile</name>
    <name type="common">Orchid</name>
    <dbReference type="NCBI Taxonomy" id="94219"/>
    <lineage>
        <taxon>Eukaryota</taxon>
        <taxon>Viridiplantae</taxon>
        <taxon>Streptophyta</taxon>
        <taxon>Embryophyta</taxon>
        <taxon>Tracheophyta</taxon>
        <taxon>Spermatophyta</taxon>
        <taxon>Magnoliopsida</taxon>
        <taxon>Liliopsida</taxon>
        <taxon>Asparagales</taxon>
        <taxon>Orchidaceae</taxon>
        <taxon>Epidendroideae</taxon>
        <taxon>Malaxideae</taxon>
        <taxon>Dendrobiinae</taxon>
        <taxon>Dendrobium</taxon>
    </lineage>
</organism>
<evidence type="ECO:0000313" key="2">
    <source>
        <dbReference type="Proteomes" id="UP000829196"/>
    </source>
</evidence>
<proteinExistence type="predicted"/>
<dbReference type="InterPro" id="IPR042885">
    <property type="entry name" value="HIPP47/16"/>
</dbReference>
<name>A0A8T3A3T5_DENNO</name>
<accession>A0A8T3A3T5</accession>
<dbReference type="PANTHER" id="PTHR46932">
    <property type="entry name" value="HEAVY METAL-ASSOCIATED ISOPRENYLATED PLANT PROTEIN 47"/>
    <property type="match status" value="1"/>
</dbReference>
<gene>
    <name evidence="1" type="ORF">KFK09_028628</name>
</gene>
<sequence>MPCIEFGRELKCAMHQWSSGNLQARRARTGSRARESFPPFQTRFPFSFLVAFLFISPPLELGRNSNTQLITLHKALTTTRSFLIEQQNQREYNNIIIHGQAKGGAEALHGRCQEALKGHAMCRRNARCFLQAGVLSVSQEGDKITVVGEGIDSVALTRLLRKKMGNVELELVTIVEEKKEEKKVKVEAEVKNNIQPVILPHHYYYGQSVGALPQPLYYHADVREPSYDPDSCSIM</sequence>
<dbReference type="Proteomes" id="UP000829196">
    <property type="component" value="Unassembled WGS sequence"/>
</dbReference>
<keyword evidence="2" id="KW-1185">Reference proteome</keyword>
<evidence type="ECO:0000313" key="1">
    <source>
        <dbReference type="EMBL" id="KAI0488789.1"/>
    </source>
</evidence>
<dbReference type="SMR" id="A0A8T3A3T5"/>
<dbReference type="Gene3D" id="3.30.70.100">
    <property type="match status" value="1"/>
</dbReference>
<dbReference type="EMBL" id="JAGYWB010000019">
    <property type="protein sequence ID" value="KAI0488789.1"/>
    <property type="molecule type" value="Genomic_DNA"/>
</dbReference>
<dbReference type="AlphaFoldDB" id="A0A8T3A3T5"/>
<comment type="caution">
    <text evidence="1">The sequence shown here is derived from an EMBL/GenBank/DDBJ whole genome shotgun (WGS) entry which is preliminary data.</text>
</comment>
<protein>
    <submittedName>
        <fullName evidence="1">Uncharacterized protein</fullName>
    </submittedName>
</protein>
<reference evidence="1" key="1">
    <citation type="journal article" date="2022" name="Front. Genet.">
        <title>Chromosome-Scale Assembly of the Dendrobium nobile Genome Provides Insights Into the Molecular Mechanism of the Biosynthesis of the Medicinal Active Ingredient of Dendrobium.</title>
        <authorList>
            <person name="Xu Q."/>
            <person name="Niu S.-C."/>
            <person name="Li K.-L."/>
            <person name="Zheng P.-J."/>
            <person name="Zhang X.-J."/>
            <person name="Jia Y."/>
            <person name="Liu Y."/>
            <person name="Niu Y.-X."/>
            <person name="Yu L.-H."/>
            <person name="Chen D.-F."/>
            <person name="Zhang G.-Q."/>
        </authorList>
    </citation>
    <scope>NUCLEOTIDE SEQUENCE</scope>
    <source>
        <tissue evidence="1">Leaf</tissue>
    </source>
</reference>
<dbReference type="PANTHER" id="PTHR46932:SF12">
    <property type="entry name" value="HEAVY METAL-ASSOCIATED ISOPRENYLATED PLANT PROTEIN 47"/>
    <property type="match status" value="1"/>
</dbReference>